<evidence type="ECO:0000313" key="2">
    <source>
        <dbReference type="Proteomes" id="UP001153709"/>
    </source>
</evidence>
<name>A0A9N9TDN3_DIABA</name>
<protein>
    <submittedName>
        <fullName evidence="1">Uncharacterized protein</fullName>
    </submittedName>
</protein>
<dbReference type="Proteomes" id="UP001153709">
    <property type="component" value="Chromosome 9"/>
</dbReference>
<sequence length="70" mass="8102">MFNQTEVKQEVGETTCKREIDNEVGDILLDTFKMEIKEEPISESTNNDTFDYLDVKKCPIKSKIEQDDGK</sequence>
<dbReference type="EMBL" id="OU898284">
    <property type="protein sequence ID" value="CAG9841031.1"/>
    <property type="molecule type" value="Genomic_DNA"/>
</dbReference>
<reference evidence="1" key="1">
    <citation type="submission" date="2022-01" db="EMBL/GenBank/DDBJ databases">
        <authorList>
            <person name="King R."/>
        </authorList>
    </citation>
    <scope>NUCLEOTIDE SEQUENCE</scope>
</reference>
<proteinExistence type="predicted"/>
<dbReference type="AlphaFoldDB" id="A0A9N9TDN3"/>
<evidence type="ECO:0000313" key="1">
    <source>
        <dbReference type="EMBL" id="CAG9841031.1"/>
    </source>
</evidence>
<accession>A0A9N9TDN3</accession>
<organism evidence="1 2">
    <name type="scientific">Diabrotica balteata</name>
    <name type="common">Banded cucumber beetle</name>
    <dbReference type="NCBI Taxonomy" id="107213"/>
    <lineage>
        <taxon>Eukaryota</taxon>
        <taxon>Metazoa</taxon>
        <taxon>Ecdysozoa</taxon>
        <taxon>Arthropoda</taxon>
        <taxon>Hexapoda</taxon>
        <taxon>Insecta</taxon>
        <taxon>Pterygota</taxon>
        <taxon>Neoptera</taxon>
        <taxon>Endopterygota</taxon>
        <taxon>Coleoptera</taxon>
        <taxon>Polyphaga</taxon>
        <taxon>Cucujiformia</taxon>
        <taxon>Chrysomeloidea</taxon>
        <taxon>Chrysomelidae</taxon>
        <taxon>Galerucinae</taxon>
        <taxon>Diabroticina</taxon>
        <taxon>Diabroticites</taxon>
        <taxon>Diabrotica</taxon>
    </lineage>
</organism>
<gene>
    <name evidence="1" type="ORF">DIABBA_LOCUS13631</name>
</gene>
<dbReference type="OrthoDB" id="6807535at2759"/>
<keyword evidence="2" id="KW-1185">Reference proteome</keyword>